<keyword evidence="3" id="KW-1185">Reference proteome</keyword>
<evidence type="ECO:0000256" key="1">
    <source>
        <dbReference type="SAM" id="MobiDB-lite"/>
    </source>
</evidence>
<organism evidence="2 3">
    <name type="scientific">Solanum verrucosum</name>
    <dbReference type="NCBI Taxonomy" id="315347"/>
    <lineage>
        <taxon>Eukaryota</taxon>
        <taxon>Viridiplantae</taxon>
        <taxon>Streptophyta</taxon>
        <taxon>Embryophyta</taxon>
        <taxon>Tracheophyta</taxon>
        <taxon>Spermatophyta</taxon>
        <taxon>Magnoliopsida</taxon>
        <taxon>eudicotyledons</taxon>
        <taxon>Gunneridae</taxon>
        <taxon>Pentapetalae</taxon>
        <taxon>asterids</taxon>
        <taxon>lamiids</taxon>
        <taxon>Solanales</taxon>
        <taxon>Solanaceae</taxon>
        <taxon>Solanoideae</taxon>
        <taxon>Solaneae</taxon>
        <taxon>Solanum</taxon>
    </lineage>
</organism>
<evidence type="ECO:0000313" key="2">
    <source>
        <dbReference type="EMBL" id="WMV32551.1"/>
    </source>
</evidence>
<dbReference type="Proteomes" id="UP001234989">
    <property type="component" value="Chromosome 6"/>
</dbReference>
<evidence type="ECO:0000313" key="3">
    <source>
        <dbReference type="Proteomes" id="UP001234989"/>
    </source>
</evidence>
<proteinExistence type="predicted"/>
<accession>A0AAF0QZL4</accession>
<dbReference type="EMBL" id="CP133617">
    <property type="protein sequence ID" value="WMV32551.1"/>
    <property type="molecule type" value="Genomic_DNA"/>
</dbReference>
<protein>
    <submittedName>
        <fullName evidence="2">Uncharacterized protein</fullName>
    </submittedName>
</protein>
<sequence length="99" mass="10672">MQKVFFNSSPEIKGFLRGIHHQGWLGITCGPRSRVRVSGIVSGRDTYGWHLRPVGRPTPLGRGRGPGPQKRSCSAPIHGPSGWGVDIPTVHGSWGVSHA</sequence>
<dbReference type="AlphaFoldDB" id="A0AAF0QZL4"/>
<name>A0AAF0QZL4_SOLVR</name>
<feature type="region of interest" description="Disordered" evidence="1">
    <location>
        <begin position="52"/>
        <end position="80"/>
    </location>
</feature>
<reference evidence="2" key="1">
    <citation type="submission" date="2023-08" db="EMBL/GenBank/DDBJ databases">
        <title>A de novo genome assembly of Solanum verrucosum Schlechtendal, a Mexican diploid species geographically isolated from the other diploid A-genome species in potato relatives.</title>
        <authorList>
            <person name="Hosaka K."/>
        </authorList>
    </citation>
    <scope>NUCLEOTIDE SEQUENCE</scope>
    <source>
        <tissue evidence="2">Young leaves</tissue>
    </source>
</reference>
<feature type="compositionally biased region" description="Low complexity" evidence="1">
    <location>
        <begin position="52"/>
        <end position="71"/>
    </location>
</feature>
<gene>
    <name evidence="2" type="ORF">MTR67_025936</name>
</gene>